<dbReference type="InterPro" id="IPR036869">
    <property type="entry name" value="J_dom_sf"/>
</dbReference>
<organism evidence="2">
    <name type="scientific">viral metagenome</name>
    <dbReference type="NCBI Taxonomy" id="1070528"/>
    <lineage>
        <taxon>unclassified sequences</taxon>
        <taxon>metagenomes</taxon>
        <taxon>organismal metagenomes</taxon>
    </lineage>
</organism>
<protein>
    <recommendedName>
        <fullName evidence="1">J domain-containing protein</fullName>
    </recommendedName>
</protein>
<evidence type="ECO:0000259" key="1">
    <source>
        <dbReference type="PROSITE" id="PS50076"/>
    </source>
</evidence>
<evidence type="ECO:0000313" key="2">
    <source>
        <dbReference type="EMBL" id="QHT11869.1"/>
    </source>
</evidence>
<dbReference type="Pfam" id="PF00226">
    <property type="entry name" value="DnaJ"/>
    <property type="match status" value="1"/>
</dbReference>
<dbReference type="SUPFAM" id="SSF46565">
    <property type="entry name" value="Chaperone J-domain"/>
    <property type="match status" value="1"/>
</dbReference>
<accession>A0A6C0D7G9</accession>
<dbReference type="PROSITE" id="PS50076">
    <property type="entry name" value="DNAJ_2"/>
    <property type="match status" value="1"/>
</dbReference>
<proteinExistence type="predicted"/>
<dbReference type="SMART" id="SM00271">
    <property type="entry name" value="DnaJ"/>
    <property type="match status" value="1"/>
</dbReference>
<dbReference type="InterPro" id="IPR001623">
    <property type="entry name" value="DnaJ_domain"/>
</dbReference>
<dbReference type="AlphaFoldDB" id="A0A6C0D7G9"/>
<sequence>MNFTKACVILDIPLDHRNPLNMDIVKKQYRRKALQYHPDKNKGENSTGEFLLITEAYHHLSNNADLCISSETMNYATDLFSFLRQSLHNSNENLMQNKVFQIIITKIVESCETKALDLLEKLDKNILVKINEIFNMYVDVFHFSEGFLKSVEEILVNKIQKDECVILNPFLDDLWENNLYKMVEKGGTFLIPLWHHELIYDNSGCDLYVKNIPVLPDNVKIDEKNNIHVELSYGIHELWNQSMVEFYLGKKRFSFNIEELYLRKHQTLVLCREGISNMNMENIYDISKKSDVIISIYLRNI</sequence>
<reference evidence="2" key="1">
    <citation type="journal article" date="2020" name="Nature">
        <title>Giant virus diversity and host interactions through global metagenomics.</title>
        <authorList>
            <person name="Schulz F."/>
            <person name="Roux S."/>
            <person name="Paez-Espino D."/>
            <person name="Jungbluth S."/>
            <person name="Walsh D.A."/>
            <person name="Denef V.J."/>
            <person name="McMahon K.D."/>
            <person name="Konstantinidis K.T."/>
            <person name="Eloe-Fadrosh E.A."/>
            <person name="Kyrpides N.C."/>
            <person name="Woyke T."/>
        </authorList>
    </citation>
    <scope>NUCLEOTIDE SEQUENCE</scope>
    <source>
        <strain evidence="2">GVMAG-M-3300023174-124</strain>
    </source>
</reference>
<name>A0A6C0D7G9_9ZZZZ</name>
<dbReference type="Gene3D" id="1.10.287.110">
    <property type="entry name" value="DnaJ domain"/>
    <property type="match status" value="1"/>
</dbReference>
<dbReference type="CDD" id="cd06257">
    <property type="entry name" value="DnaJ"/>
    <property type="match status" value="1"/>
</dbReference>
<feature type="domain" description="J" evidence="1">
    <location>
        <begin position="5"/>
        <end position="81"/>
    </location>
</feature>
<dbReference type="EMBL" id="MN739538">
    <property type="protein sequence ID" value="QHT11869.1"/>
    <property type="molecule type" value="Genomic_DNA"/>
</dbReference>